<evidence type="ECO:0000313" key="2">
    <source>
        <dbReference type="Proteomes" id="UP000566324"/>
    </source>
</evidence>
<reference evidence="1 2" key="1">
    <citation type="submission" date="2020-08" db="EMBL/GenBank/DDBJ databases">
        <title>Genomic Encyclopedia of Type Strains, Phase IV (KMG-IV): sequencing the most valuable type-strain genomes for metagenomic binning, comparative biology and taxonomic classification.</title>
        <authorList>
            <person name="Goeker M."/>
        </authorList>
    </citation>
    <scope>NUCLEOTIDE SEQUENCE [LARGE SCALE GENOMIC DNA]</scope>
    <source>
        <strain evidence="1 2">DSM 17328</strain>
    </source>
</reference>
<sequence length="228" mass="25150">MHDDTFTPCLGRMRGNAGESRYLSQVMKAAARAGKRGPAAGRRGSFEGSRIGRGASVARVLRSGDRLAGFRARRVIVKMRLVMLAGKGLGGARAHLGYIQRDGVTRAGEPGALYSEGRDAVDGKAFLERAGGDRHQFRFIVSAEDADQYPDLKPFVRRLMRQMEQDLGTRLDWVAVDHFNTGHPHTHVILRGRDDRGADLVIARDYISHGLRARGGHRQSRSRAAHRS</sequence>
<evidence type="ECO:0008006" key="3">
    <source>
        <dbReference type="Google" id="ProtNLM"/>
    </source>
</evidence>
<protein>
    <recommendedName>
        <fullName evidence="3">Conjugal transfer protein TraI</fullName>
    </recommendedName>
</protein>
<comment type="caution">
    <text evidence="1">The sequence shown here is derived from an EMBL/GenBank/DDBJ whole genome shotgun (WGS) entry which is preliminary data.</text>
</comment>
<name>A0A7W7B675_9SPHN</name>
<dbReference type="EMBL" id="JACHNZ010000068">
    <property type="protein sequence ID" value="MBB4633903.1"/>
    <property type="molecule type" value="Genomic_DNA"/>
</dbReference>
<gene>
    <name evidence="1" type="ORF">GGQ98_003561</name>
</gene>
<dbReference type="AlphaFoldDB" id="A0A7W7B675"/>
<organism evidence="1 2">
    <name type="scientific">Sphingosinicella soli</name>
    <dbReference type="NCBI Taxonomy" id="333708"/>
    <lineage>
        <taxon>Bacteria</taxon>
        <taxon>Pseudomonadati</taxon>
        <taxon>Pseudomonadota</taxon>
        <taxon>Alphaproteobacteria</taxon>
        <taxon>Sphingomonadales</taxon>
        <taxon>Sphingosinicellaceae</taxon>
        <taxon>Sphingosinicella</taxon>
    </lineage>
</organism>
<dbReference type="Proteomes" id="UP000566324">
    <property type="component" value="Unassembled WGS sequence"/>
</dbReference>
<evidence type="ECO:0000313" key="1">
    <source>
        <dbReference type="EMBL" id="MBB4633903.1"/>
    </source>
</evidence>
<accession>A0A7W7B675</accession>
<keyword evidence="2" id="KW-1185">Reference proteome</keyword>
<proteinExistence type="predicted"/>
<dbReference type="RefSeq" id="WP_341534255.1">
    <property type="nucleotide sequence ID" value="NZ_JACHNZ010000068.1"/>
</dbReference>